<sequence length="171" mass="18649">MDTAGRPNPRNLFPEFGLIQHGITIDDGKAEPHYGAPLDDYLPGPMGTTIILPRGSRVHFEMWWTHPVVKDVDGTLFSRKDFVLALVDKEGGAHVDPEIEESYNKIANFNSLGWTYTEGPEGRQLISAPIPVGQGAAQSTSANFVPKPQEGWTDPIPLTNPVPLHGSPNCP</sequence>
<accession>A0A7R7GXD7</accession>
<proteinExistence type="predicted"/>
<evidence type="ECO:0000313" key="2">
    <source>
        <dbReference type="EMBL" id="BCO37440.1"/>
    </source>
</evidence>
<dbReference type="RefSeq" id="WP_142358665.1">
    <property type="nucleotide sequence ID" value="NZ_AP024237.1"/>
</dbReference>
<evidence type="ECO:0000256" key="1">
    <source>
        <dbReference type="SAM" id="MobiDB-lite"/>
    </source>
</evidence>
<protein>
    <submittedName>
        <fullName evidence="2">Uncharacterized protein</fullName>
    </submittedName>
</protein>
<keyword evidence="3" id="KW-1185">Reference proteome</keyword>
<evidence type="ECO:0000313" key="3">
    <source>
        <dbReference type="Proteomes" id="UP000595446"/>
    </source>
</evidence>
<gene>
    <name evidence="2" type="ORF">MHEC_38730</name>
</gene>
<name>A0A7R7GXD7_9MYCO</name>
<dbReference type="EMBL" id="AP024237">
    <property type="protein sequence ID" value="BCO37440.1"/>
    <property type="molecule type" value="Genomic_DNA"/>
</dbReference>
<feature type="region of interest" description="Disordered" evidence="1">
    <location>
        <begin position="137"/>
        <end position="171"/>
    </location>
</feature>
<dbReference type="AlphaFoldDB" id="A0A7R7GXD7"/>
<reference evidence="2 3" key="1">
    <citation type="submission" date="2020-12" db="EMBL/GenBank/DDBJ databases">
        <title>Complete genome sequence of Mycobacterium heckeshornense JCM 15655T, closely related to a pathogenic non-tuberculous mycobacterial species Mycobacterium xenopi.</title>
        <authorList>
            <person name="Yoshida M."/>
            <person name="Fukano H."/>
            <person name="Asakura T."/>
            <person name="Suzuki M."/>
            <person name="Hoshino Y."/>
        </authorList>
    </citation>
    <scope>NUCLEOTIDE SEQUENCE [LARGE SCALE GENOMIC DNA]</scope>
    <source>
        <strain evidence="2 3">JCM 15655</strain>
    </source>
</reference>
<dbReference type="Proteomes" id="UP000595446">
    <property type="component" value="Chromosome"/>
</dbReference>
<organism evidence="2 3">
    <name type="scientific">Mycobacterium heckeshornense</name>
    <dbReference type="NCBI Taxonomy" id="110505"/>
    <lineage>
        <taxon>Bacteria</taxon>
        <taxon>Bacillati</taxon>
        <taxon>Actinomycetota</taxon>
        <taxon>Actinomycetes</taxon>
        <taxon>Mycobacteriales</taxon>
        <taxon>Mycobacteriaceae</taxon>
        <taxon>Mycobacterium</taxon>
    </lineage>
</organism>
<dbReference type="OrthoDB" id="1551235at2"/>